<dbReference type="GO" id="GO:0005730">
    <property type="term" value="C:nucleolus"/>
    <property type="evidence" value="ECO:0007669"/>
    <property type="project" value="UniProtKB-SubCell"/>
</dbReference>
<name>A0A2A9NWT0_9AGAR</name>
<evidence type="ECO:0000256" key="8">
    <source>
        <dbReference type="SAM" id="MobiDB-lite"/>
    </source>
</evidence>
<evidence type="ECO:0000256" key="3">
    <source>
        <dbReference type="ARBA" id="ARBA00018689"/>
    </source>
</evidence>
<keyword evidence="5" id="KW-0698">rRNA processing</keyword>
<dbReference type="InterPro" id="IPR050786">
    <property type="entry name" value="EFG1_rRNA-proc"/>
</dbReference>
<dbReference type="Proteomes" id="UP000242287">
    <property type="component" value="Unassembled WGS sequence"/>
</dbReference>
<dbReference type="GO" id="GO:0000462">
    <property type="term" value="P:maturation of SSU-rRNA from tricistronic rRNA transcript (SSU-rRNA, 5.8S rRNA, LSU-rRNA)"/>
    <property type="evidence" value="ECO:0007669"/>
    <property type="project" value="TreeGrafter"/>
</dbReference>
<keyword evidence="7" id="KW-0539">Nucleus</keyword>
<accession>A0A2A9NWT0</accession>
<gene>
    <name evidence="9" type="ORF">AMATHDRAFT_140881</name>
</gene>
<evidence type="ECO:0000256" key="5">
    <source>
        <dbReference type="ARBA" id="ARBA00022552"/>
    </source>
</evidence>
<evidence type="ECO:0000256" key="6">
    <source>
        <dbReference type="ARBA" id="ARBA00023054"/>
    </source>
</evidence>
<evidence type="ECO:0000256" key="4">
    <source>
        <dbReference type="ARBA" id="ARBA00019827"/>
    </source>
</evidence>
<evidence type="ECO:0000313" key="9">
    <source>
        <dbReference type="EMBL" id="PFH52193.1"/>
    </source>
</evidence>
<sequence>MPPVRTKQKNSDDGKKSKKHRSRREDGDKDANTLPGVQKIKASLRQTKRLLARDNLAPNVRVETERRLKALEADLEKAELAKKERHMAIRYHKVKFFERQKVIRKIQQIKKKISFGKEGDGASSKDESTLHELRVDLNYILHYPKTKKYISLFPPEVRKGLSIPGEAEIKSQQEEIRSWIRQRMEAGELPVAPEENAGAGHTPGKSRVDIKVPGKRSDVAKRPERRNTKPVDDIEQDDFFGDVDDRQSSPKAVSE</sequence>
<dbReference type="EMBL" id="KZ301981">
    <property type="protein sequence ID" value="PFH52193.1"/>
    <property type="molecule type" value="Genomic_DNA"/>
</dbReference>
<evidence type="ECO:0000256" key="2">
    <source>
        <dbReference type="ARBA" id="ARBA00006916"/>
    </source>
</evidence>
<feature type="compositionally biased region" description="Basic and acidic residues" evidence="8">
    <location>
        <begin position="243"/>
        <end position="255"/>
    </location>
</feature>
<comment type="subcellular location">
    <subcellularLocation>
        <location evidence="1">Nucleus</location>
        <location evidence="1">Nucleolus</location>
    </subcellularLocation>
</comment>
<dbReference type="Pfam" id="PF10153">
    <property type="entry name" value="Efg1"/>
    <property type="match status" value="1"/>
</dbReference>
<reference evidence="9 10" key="1">
    <citation type="submission" date="2014-02" db="EMBL/GenBank/DDBJ databases">
        <title>Transposable element dynamics among asymbiotic and ectomycorrhizal Amanita fungi.</title>
        <authorList>
            <consortium name="DOE Joint Genome Institute"/>
            <person name="Hess J."/>
            <person name="Skrede I."/>
            <person name="Wolfe B."/>
            <person name="LaButti K."/>
            <person name="Ohm R.A."/>
            <person name="Grigoriev I.V."/>
            <person name="Pringle A."/>
        </authorList>
    </citation>
    <scope>NUCLEOTIDE SEQUENCE [LARGE SCALE GENOMIC DNA]</scope>
    <source>
        <strain evidence="9 10">SKay4041</strain>
    </source>
</reference>
<feature type="compositionally biased region" description="Acidic residues" evidence="8">
    <location>
        <begin position="233"/>
        <end position="242"/>
    </location>
</feature>
<feature type="region of interest" description="Disordered" evidence="8">
    <location>
        <begin position="1"/>
        <end position="38"/>
    </location>
</feature>
<dbReference type="GO" id="GO:0030688">
    <property type="term" value="C:preribosome, small subunit precursor"/>
    <property type="evidence" value="ECO:0007669"/>
    <property type="project" value="TreeGrafter"/>
</dbReference>
<dbReference type="PANTHER" id="PTHR33911:SF1">
    <property type="entry name" value="RRNA-PROCESSING PROTEIN EFG1"/>
    <property type="match status" value="1"/>
</dbReference>
<proteinExistence type="inferred from homology"/>
<dbReference type="OrthoDB" id="47732at2759"/>
<dbReference type="STRING" id="703135.A0A2A9NWT0"/>
<dbReference type="InterPro" id="IPR019310">
    <property type="entry name" value="Efg1"/>
</dbReference>
<dbReference type="PANTHER" id="PTHR33911">
    <property type="entry name" value="RRNA-PROCESSING PROTEIN EFG1"/>
    <property type="match status" value="1"/>
</dbReference>
<feature type="compositionally biased region" description="Basic and acidic residues" evidence="8">
    <location>
        <begin position="206"/>
        <end position="232"/>
    </location>
</feature>
<keyword evidence="10" id="KW-1185">Reference proteome</keyword>
<keyword evidence="6" id="KW-0175">Coiled coil</keyword>
<comment type="similarity">
    <text evidence="2">Belongs to the EFG1 family.</text>
</comment>
<dbReference type="AlphaFoldDB" id="A0A2A9NWT0"/>
<evidence type="ECO:0000313" key="10">
    <source>
        <dbReference type="Proteomes" id="UP000242287"/>
    </source>
</evidence>
<feature type="region of interest" description="Disordered" evidence="8">
    <location>
        <begin position="193"/>
        <end position="255"/>
    </location>
</feature>
<protein>
    <recommendedName>
        <fullName evidence="3">rRNA-processing protein EFG1</fullName>
    </recommendedName>
    <alternativeName>
        <fullName evidence="4">rRNA-processing protein efg1</fullName>
    </alternativeName>
</protein>
<organism evidence="9 10">
    <name type="scientific">Amanita thiersii Skay4041</name>
    <dbReference type="NCBI Taxonomy" id="703135"/>
    <lineage>
        <taxon>Eukaryota</taxon>
        <taxon>Fungi</taxon>
        <taxon>Dikarya</taxon>
        <taxon>Basidiomycota</taxon>
        <taxon>Agaricomycotina</taxon>
        <taxon>Agaricomycetes</taxon>
        <taxon>Agaricomycetidae</taxon>
        <taxon>Agaricales</taxon>
        <taxon>Pluteineae</taxon>
        <taxon>Amanitaceae</taxon>
        <taxon>Amanita</taxon>
    </lineage>
</organism>
<evidence type="ECO:0000256" key="7">
    <source>
        <dbReference type="ARBA" id="ARBA00023242"/>
    </source>
</evidence>
<evidence type="ECO:0000256" key="1">
    <source>
        <dbReference type="ARBA" id="ARBA00004604"/>
    </source>
</evidence>